<dbReference type="InterPro" id="IPR017578">
    <property type="entry name" value="Ribazole_CobC"/>
</dbReference>
<evidence type="ECO:0000313" key="7">
    <source>
        <dbReference type="Proteomes" id="UP000319026"/>
    </source>
</evidence>
<proteinExistence type="predicted"/>
<gene>
    <name evidence="3" type="primary">cobC</name>
    <name evidence="3" type="ORF">FSA03_21000</name>
    <name evidence="2" type="ORF">FSA06_21805</name>
    <name evidence="4" type="ORF">FSA08_13530</name>
</gene>
<name>A0A5C6J8E1_BACFG</name>
<evidence type="ECO:0000313" key="4">
    <source>
        <dbReference type="EMBL" id="TWV72788.1"/>
    </source>
</evidence>
<evidence type="ECO:0000313" key="2">
    <source>
        <dbReference type="EMBL" id="TWV37838.1"/>
    </source>
</evidence>
<evidence type="ECO:0000313" key="3">
    <source>
        <dbReference type="EMBL" id="TWV45468.1"/>
    </source>
</evidence>
<dbReference type="AlphaFoldDB" id="A0A5C6J8E1"/>
<dbReference type="Proteomes" id="UP000315444">
    <property type="component" value="Unassembled WGS sequence"/>
</dbReference>
<dbReference type="EMBL" id="VOHY01000010">
    <property type="protein sequence ID" value="TWV72788.1"/>
    <property type="molecule type" value="Genomic_DNA"/>
</dbReference>
<accession>A0A5C6J8E1</accession>
<evidence type="ECO:0000313" key="6">
    <source>
        <dbReference type="Proteomes" id="UP000318041"/>
    </source>
</evidence>
<reference evidence="3 7" key="2">
    <citation type="submission" date="2019-07" db="EMBL/GenBank/DDBJ databases">
        <title>Genome Sequencing of Bacteroides fragilis.</title>
        <authorList>
            <person name="Pinto K.M."/>
            <person name="Ruoff K.L."/>
            <person name="Price C.E."/>
            <person name="Valls R.A."/>
            <person name="O'Toole G.A."/>
        </authorList>
    </citation>
    <scope>NUCLEOTIDE SEQUENCE [LARGE SCALE GENOMIC DNA]</scope>
    <source>
        <strain evidence="3 7">AD135F_3B</strain>
    </source>
</reference>
<evidence type="ECO:0000256" key="1">
    <source>
        <dbReference type="NCBIfam" id="TIGR03162"/>
    </source>
</evidence>
<dbReference type="InterPro" id="IPR050275">
    <property type="entry name" value="PGM_Phosphatase"/>
</dbReference>
<dbReference type="PANTHER" id="PTHR48100">
    <property type="entry name" value="BROAD-SPECIFICITY PHOSPHATASE YOR283W-RELATED"/>
    <property type="match status" value="1"/>
</dbReference>
<dbReference type="GO" id="GO:0009236">
    <property type="term" value="P:cobalamin biosynthetic process"/>
    <property type="evidence" value="ECO:0007669"/>
    <property type="project" value="UniProtKB-UniRule"/>
</dbReference>
<dbReference type="EC" id="3.1.3.73" evidence="1"/>
<dbReference type="GO" id="GO:0043755">
    <property type="term" value="F:alpha-ribazole phosphatase activity"/>
    <property type="evidence" value="ECO:0007669"/>
    <property type="project" value="UniProtKB-UniRule"/>
</dbReference>
<reference evidence="2 5" key="1">
    <citation type="submission" date="2019-07" db="EMBL/GenBank/DDBJ databases">
        <title>Genome sequencing of Bacteroides fragilis.</title>
        <authorList>
            <person name="Galasyn E.V."/>
            <person name="Ruoff K.L."/>
            <person name="Price C.E."/>
            <person name="Valls R.A."/>
            <person name="O'Toole G.A."/>
        </authorList>
    </citation>
    <scope>NUCLEOTIDE SEQUENCE [LARGE SCALE GENOMIC DNA]</scope>
    <source>
        <strain evidence="2 5">AD135F_1B</strain>
    </source>
</reference>
<dbReference type="InterPro" id="IPR029033">
    <property type="entry name" value="His_PPase_superfam"/>
</dbReference>
<comment type="caution">
    <text evidence="3">The sequence shown here is derived from an EMBL/GenBank/DDBJ whole genome shotgun (WGS) entry which is preliminary data.</text>
</comment>
<dbReference type="NCBIfam" id="TIGR03162">
    <property type="entry name" value="ribazole_cobC"/>
    <property type="match status" value="1"/>
</dbReference>
<dbReference type="EMBL" id="VOHT01000011">
    <property type="protein sequence ID" value="TWV45468.1"/>
    <property type="molecule type" value="Genomic_DNA"/>
</dbReference>
<sequence>MRYTSFSTPATVPILDGYRISADHAVSALHTDETEVARLYRRLLRSTVSSKRTVFLPGNSYTNVYIVMEVILIRHTSVDVPKGVCYGQTDVPLRDSFEEEASITAQQLQNDVFDAVFTSPLSRCTRLADHCGYPDAIRDARLKELNFGEWEMQEFDKICDPRLEEWYNDYFHVAATGGESFMMQLQRVSEFLNEVSGKEYKRIAVFAHGGVLICAQIYAGILRMEDAFDALTPYGGVVRLQLNSKTEE</sequence>
<evidence type="ECO:0000313" key="5">
    <source>
        <dbReference type="Proteomes" id="UP000315444"/>
    </source>
</evidence>
<dbReference type="SMART" id="SM00855">
    <property type="entry name" value="PGAM"/>
    <property type="match status" value="1"/>
</dbReference>
<dbReference type="EMBL" id="VOHV01000012">
    <property type="protein sequence ID" value="TWV37838.1"/>
    <property type="molecule type" value="Genomic_DNA"/>
</dbReference>
<organism evidence="3 7">
    <name type="scientific">Bacteroides fragilis</name>
    <dbReference type="NCBI Taxonomy" id="817"/>
    <lineage>
        <taxon>Bacteria</taxon>
        <taxon>Pseudomonadati</taxon>
        <taxon>Bacteroidota</taxon>
        <taxon>Bacteroidia</taxon>
        <taxon>Bacteroidales</taxon>
        <taxon>Bacteroidaceae</taxon>
        <taxon>Bacteroides</taxon>
    </lineage>
</organism>
<dbReference type="Gene3D" id="3.40.50.1240">
    <property type="entry name" value="Phosphoglycerate mutase-like"/>
    <property type="match status" value="1"/>
</dbReference>
<dbReference type="Proteomes" id="UP000318041">
    <property type="component" value="Unassembled WGS sequence"/>
</dbReference>
<dbReference type="Proteomes" id="UP000319026">
    <property type="component" value="Unassembled WGS sequence"/>
</dbReference>
<protein>
    <recommendedName>
        <fullName evidence="1">Alpha-ribazole phosphatase</fullName>
        <ecNumber evidence="1">3.1.3.73</ecNumber>
    </recommendedName>
</protein>
<reference evidence="4 6" key="3">
    <citation type="submission" date="2019-08" db="EMBL/GenBank/DDBJ databases">
        <title>Genome sequencing of Bacteroides fragilis Sample_iSURF_9.</title>
        <authorList>
            <person name="Chandler J.E."/>
            <person name="Ruoff K.L."/>
            <person name="Price C.E."/>
            <person name="Valls R.A."/>
            <person name="O'Toole G.A."/>
        </authorList>
    </citation>
    <scope>NUCLEOTIDE SEQUENCE [LARGE SCALE GENOMIC DNA]</scope>
    <source>
        <strain evidence="4 6">CFPLTA004_1B</strain>
    </source>
</reference>
<dbReference type="SUPFAM" id="SSF53254">
    <property type="entry name" value="Phosphoglycerate mutase-like"/>
    <property type="match status" value="1"/>
</dbReference>
<dbReference type="InterPro" id="IPR013078">
    <property type="entry name" value="His_Pase_superF_clade-1"/>
</dbReference>
<dbReference type="CDD" id="cd07067">
    <property type="entry name" value="HP_PGM_like"/>
    <property type="match status" value="1"/>
</dbReference>
<dbReference type="Pfam" id="PF00300">
    <property type="entry name" value="His_Phos_1"/>
    <property type="match status" value="1"/>
</dbReference>